<feature type="transmembrane region" description="Helical" evidence="2">
    <location>
        <begin position="32"/>
        <end position="50"/>
    </location>
</feature>
<feature type="compositionally biased region" description="Basic and acidic residues" evidence="1">
    <location>
        <begin position="294"/>
        <end position="304"/>
    </location>
</feature>
<dbReference type="PANTHER" id="PTHR37198">
    <property type="entry name" value="NUCLEOLIN"/>
    <property type="match status" value="1"/>
</dbReference>
<evidence type="ECO:0000256" key="1">
    <source>
        <dbReference type="SAM" id="MobiDB-lite"/>
    </source>
</evidence>
<keyword evidence="2" id="KW-0472">Membrane</keyword>
<protein>
    <submittedName>
        <fullName evidence="3">Uncharacterized protein</fullName>
    </submittedName>
</protein>
<evidence type="ECO:0000256" key="2">
    <source>
        <dbReference type="SAM" id="Phobius"/>
    </source>
</evidence>
<name>A5BI67_VITVI</name>
<sequence length="532" mass="59131">MDDPDMESEIQDYSSSDGSDKMNWILDKGLMLGKKALLTGIVISSVPFVLPPLVVFSALGLAFSVPSGLAVATYACTEKIMSKLLPMPNPPPLALEYVEEISSDEKEDDMGFGGEIDMGKEEDKLMEDTKRGVEVRIEFVDKGKEEQIEGKVLVEQDDLGPESILNDEVAEPVIQLGGDQLVEESSYEEDVGDGIPKEDEQPLENIDVGVEESRDGKVHRLVIVFEKNDSNVEEIRDEHPETEIPRVVVKVEKMDESVEEGETLIQAATMADIIDENKLAGERTGLLERIRDEGKSVEEAERQGKGISGGNLDEMSVDNVAEAEKLMNDGVETIDVRSIKDEEQRHIVYKKTMVVIGGMDVNNSVTEDLRKENVISSNADVREIADESGFDLFDDKNEAVEQYPRRVCGVRIASEQSPGFRGENGRDFIPESKVLSEKDITVKSNEVEEQLTNSMDLVQEQVPESEEKIWERIHAMRAIVGYKAPTSRTCVEELKALYMFTGVEPPSSFKDPSDLMEVSSRLQFLMSIVGVK</sequence>
<evidence type="ECO:0000313" key="3">
    <source>
        <dbReference type="EMBL" id="CAN81170.1"/>
    </source>
</evidence>
<feature type="region of interest" description="Disordered" evidence="1">
    <location>
        <begin position="294"/>
        <end position="313"/>
    </location>
</feature>
<keyword evidence="2" id="KW-0812">Transmembrane</keyword>
<reference evidence="3" key="1">
    <citation type="journal article" date="2007" name="PLoS ONE">
        <title>The first genome sequence of an elite grapevine cultivar (Pinot noir Vitis vinifera L.): coping with a highly heterozygous genome.</title>
        <authorList>
            <person name="Velasco R."/>
            <person name="Zharkikh A."/>
            <person name="Troggio M."/>
            <person name="Cartwright D.A."/>
            <person name="Cestaro A."/>
            <person name="Pruss D."/>
            <person name="Pindo M."/>
            <person name="FitzGerald L.M."/>
            <person name="Vezzulli S."/>
            <person name="Reid J."/>
            <person name="Malacarne G."/>
            <person name="Iliev D."/>
            <person name="Coppola G."/>
            <person name="Wardell B."/>
            <person name="Micheletti D."/>
            <person name="Macalma T."/>
            <person name="Facci M."/>
            <person name="Mitchell J.T."/>
            <person name="Perazzolli M."/>
            <person name="Eldredge G."/>
            <person name="Gatto P."/>
            <person name="Oyzerski R."/>
            <person name="Moretto M."/>
            <person name="Gutin N."/>
            <person name="Stefanini M."/>
            <person name="Chen Y."/>
            <person name="Segala C."/>
            <person name="Davenport C."/>
            <person name="Dematte L."/>
            <person name="Mraz A."/>
            <person name="Battilana J."/>
            <person name="Stormo K."/>
            <person name="Costa F."/>
            <person name="Tao Q."/>
            <person name="Si-Ammour A."/>
            <person name="Harkins T."/>
            <person name="Lackey A."/>
            <person name="Perbost C."/>
            <person name="Taillon B."/>
            <person name="Stella A."/>
            <person name="Solovyev V."/>
            <person name="Fawcett J.A."/>
            <person name="Sterck L."/>
            <person name="Vandepoele K."/>
            <person name="Grando S.M."/>
            <person name="Toppo S."/>
            <person name="Moser C."/>
            <person name="Lanchbury J."/>
            <person name="Bogden R."/>
            <person name="Skolnick M."/>
            <person name="Sgaramella V."/>
            <person name="Bhatnagar S.K."/>
            <person name="Fontana P."/>
            <person name="Gutin A."/>
            <person name="Van de Peer Y."/>
            <person name="Salamini F."/>
            <person name="Viola R."/>
        </authorList>
    </citation>
    <scope>NUCLEOTIDE SEQUENCE</scope>
</reference>
<dbReference type="PANTHER" id="PTHR37198:SF1">
    <property type="entry name" value="NUCLEOLIN"/>
    <property type="match status" value="1"/>
</dbReference>
<gene>
    <name evidence="3" type="ORF">VITISV_022560</name>
</gene>
<proteinExistence type="predicted"/>
<accession>A5BI67</accession>
<dbReference type="ExpressionAtlas" id="A5BI67">
    <property type="expression patterns" value="baseline and differential"/>
</dbReference>
<keyword evidence="2" id="KW-1133">Transmembrane helix</keyword>
<organism evidence="3">
    <name type="scientific">Vitis vinifera</name>
    <name type="common">Grape</name>
    <dbReference type="NCBI Taxonomy" id="29760"/>
    <lineage>
        <taxon>Eukaryota</taxon>
        <taxon>Viridiplantae</taxon>
        <taxon>Streptophyta</taxon>
        <taxon>Embryophyta</taxon>
        <taxon>Tracheophyta</taxon>
        <taxon>Spermatophyta</taxon>
        <taxon>Magnoliopsida</taxon>
        <taxon>eudicotyledons</taxon>
        <taxon>Gunneridae</taxon>
        <taxon>Pentapetalae</taxon>
        <taxon>rosids</taxon>
        <taxon>Vitales</taxon>
        <taxon>Vitaceae</taxon>
        <taxon>Viteae</taxon>
        <taxon>Vitis</taxon>
    </lineage>
</organism>
<dbReference type="EMBL" id="AM460294">
    <property type="protein sequence ID" value="CAN81170.1"/>
    <property type="molecule type" value="Genomic_DNA"/>
</dbReference>
<dbReference type="AlphaFoldDB" id="A5BI67"/>